<feature type="domain" description="DAHP synthetase I/KDSA" evidence="9">
    <location>
        <begin position="6"/>
        <end position="248"/>
    </location>
</feature>
<accession>A0A1I7PHK1</accession>
<dbReference type="UniPathway" id="UPA00030"/>
<dbReference type="UniPathway" id="UPA00357">
    <property type="reaction ID" value="UER00474"/>
</dbReference>
<dbReference type="GO" id="GO:0005737">
    <property type="term" value="C:cytoplasm"/>
    <property type="evidence" value="ECO:0007669"/>
    <property type="project" value="UniProtKB-SubCell"/>
</dbReference>
<dbReference type="PATRIC" id="fig|1838286.3.peg.123"/>
<dbReference type="Proteomes" id="UP000095228">
    <property type="component" value="Chromosome"/>
</dbReference>
<dbReference type="GO" id="GO:0009103">
    <property type="term" value="P:lipopolysaccharide biosynthetic process"/>
    <property type="evidence" value="ECO:0007669"/>
    <property type="project" value="UniProtKB-UniPathway"/>
</dbReference>
<evidence type="ECO:0000256" key="4">
    <source>
        <dbReference type="ARBA" id="ARBA00010499"/>
    </source>
</evidence>
<evidence type="ECO:0000256" key="1">
    <source>
        <dbReference type="ARBA" id="ARBA00004496"/>
    </source>
</evidence>
<evidence type="ECO:0000256" key="6">
    <source>
        <dbReference type="ARBA" id="ARBA00022490"/>
    </source>
</evidence>
<evidence type="ECO:0000313" key="10">
    <source>
        <dbReference type="EMBL" id="AOS43086.1"/>
    </source>
</evidence>
<comment type="pathway">
    <text evidence="3">Carbohydrate biosynthesis; 3-deoxy-D-manno-octulosonate biosynthesis; 3-deoxy-D-manno-octulosonate from D-ribulose 5-phosphate: step 2/3.</text>
</comment>
<keyword evidence="6" id="KW-0963">Cytoplasm</keyword>
<evidence type="ECO:0000256" key="2">
    <source>
        <dbReference type="ARBA" id="ARBA00004756"/>
    </source>
</evidence>
<dbReference type="InterPro" id="IPR013785">
    <property type="entry name" value="Aldolase_TIM"/>
</dbReference>
<comment type="subcellular location">
    <subcellularLocation>
        <location evidence="1">Cytoplasm</location>
    </subcellularLocation>
</comment>
<dbReference type="EMBL" id="CP016094">
    <property type="protein sequence ID" value="AOS43086.1"/>
    <property type="molecule type" value="Genomic_DNA"/>
</dbReference>
<dbReference type="NCBIfam" id="TIGR01362">
    <property type="entry name" value="KDO8P_synth"/>
    <property type="match status" value="1"/>
</dbReference>
<dbReference type="OrthoDB" id="9780456at2"/>
<evidence type="ECO:0000313" key="11">
    <source>
        <dbReference type="Proteomes" id="UP000095228"/>
    </source>
</evidence>
<evidence type="ECO:0000256" key="3">
    <source>
        <dbReference type="ARBA" id="ARBA00004845"/>
    </source>
</evidence>
<dbReference type="GO" id="GO:0008676">
    <property type="term" value="F:3-deoxy-8-phosphooctulonate synthase activity"/>
    <property type="evidence" value="ECO:0007669"/>
    <property type="project" value="UniProtKB-EC"/>
</dbReference>
<dbReference type="Pfam" id="PF00793">
    <property type="entry name" value="DAHP_synth_1"/>
    <property type="match status" value="1"/>
</dbReference>
<comment type="pathway">
    <text evidence="2">Bacterial outer membrane biogenesis; lipopolysaccharide biosynthesis.</text>
</comment>
<dbReference type="InterPro" id="IPR006218">
    <property type="entry name" value="DAHP1/KDSA"/>
</dbReference>
<evidence type="ECO:0000256" key="5">
    <source>
        <dbReference type="ARBA" id="ARBA00012693"/>
    </source>
</evidence>
<dbReference type="EC" id="2.5.1.55" evidence="5"/>
<evidence type="ECO:0000256" key="7">
    <source>
        <dbReference type="ARBA" id="ARBA00022679"/>
    </source>
</evidence>
<evidence type="ECO:0000256" key="8">
    <source>
        <dbReference type="ARBA" id="ARBA00049112"/>
    </source>
</evidence>
<keyword evidence="7 10" id="KW-0808">Transferase</keyword>
<protein>
    <recommendedName>
        <fullName evidence="5">3-deoxy-8-phosphooctulonate synthase</fullName>
        <ecNumber evidence="5">2.5.1.55</ecNumber>
    </recommendedName>
</protein>
<comment type="similarity">
    <text evidence="4">Belongs to the KdsA family.</text>
</comment>
<gene>
    <name evidence="10" type="primary">kdsA</name>
    <name evidence="10" type="ORF">Verru16b_00127</name>
</gene>
<dbReference type="Gene3D" id="3.20.20.70">
    <property type="entry name" value="Aldolase class I"/>
    <property type="match status" value="1"/>
</dbReference>
<dbReference type="SUPFAM" id="SSF51569">
    <property type="entry name" value="Aldolase"/>
    <property type="match status" value="1"/>
</dbReference>
<dbReference type="AlphaFoldDB" id="A0A1I7PHK1"/>
<dbReference type="InterPro" id="IPR006269">
    <property type="entry name" value="KDO8P_synthase"/>
</dbReference>
<dbReference type="PANTHER" id="PTHR21057">
    <property type="entry name" value="PHOSPHO-2-DEHYDRO-3-DEOXYHEPTONATE ALDOLASE"/>
    <property type="match status" value="1"/>
</dbReference>
<comment type="catalytic activity">
    <reaction evidence="8">
        <text>D-arabinose 5-phosphate + phosphoenolpyruvate + H2O = 3-deoxy-alpha-D-manno-2-octulosonate-8-phosphate + phosphate</text>
        <dbReference type="Rhea" id="RHEA:14053"/>
        <dbReference type="ChEBI" id="CHEBI:15377"/>
        <dbReference type="ChEBI" id="CHEBI:43474"/>
        <dbReference type="ChEBI" id="CHEBI:57693"/>
        <dbReference type="ChEBI" id="CHEBI:58702"/>
        <dbReference type="ChEBI" id="CHEBI:85985"/>
        <dbReference type="EC" id="2.5.1.55"/>
    </reaction>
</comment>
<evidence type="ECO:0000259" key="9">
    <source>
        <dbReference type="Pfam" id="PF00793"/>
    </source>
</evidence>
<name>A0A1I7PHK1_9BACT</name>
<dbReference type="NCBIfam" id="NF003543">
    <property type="entry name" value="PRK05198.1"/>
    <property type="match status" value="1"/>
</dbReference>
<keyword evidence="11" id="KW-1185">Reference proteome</keyword>
<sequence length="263" mass="28220">MLFDPKRLLLIAGPCSLENEAVCRSVAEGLVKLGKKHRELNIVFKGSFDKANRTSLGGRGTGLKEGLRLLALIKREYGFPVLTDIHERPQCAPVAKVVDVLQIPAFLCRQTDLLLAAAKTGAVVNVKKGQFLSPQEMEFVVGKLKQGRATEIWQTERGTTFGYQNLVVDMRSFAQMKALGYPAIFDATHSVQLPGAGGGKSSGRREFVAPLAKAALGAGADGLFIETHPDPDKAISDGPNMVPLAELPALIATCVAVWKAARS</sequence>
<dbReference type="RefSeq" id="WP_069960480.1">
    <property type="nucleotide sequence ID" value="NZ_CP016094.1"/>
</dbReference>
<reference evidence="10 11" key="1">
    <citation type="submission" date="2016-06" db="EMBL/GenBank/DDBJ databases">
        <title>Three novel species with peptidoglycan cell walls form the new genus Lacunisphaera gen. nov. in the family Opitutaceae of the verrucomicrobial subdivision 4.</title>
        <authorList>
            <person name="Rast P."/>
            <person name="Gloeckner I."/>
            <person name="Jogler M."/>
            <person name="Boedeker C."/>
            <person name="Jeske O."/>
            <person name="Wiegand S."/>
            <person name="Reinhardt R."/>
            <person name="Schumann P."/>
            <person name="Rohde M."/>
            <person name="Spring S."/>
            <person name="Gloeckner F.O."/>
            <person name="Jogler C."/>
        </authorList>
    </citation>
    <scope>NUCLEOTIDE SEQUENCE [LARGE SCALE GENOMIC DNA]</scope>
    <source>
        <strain evidence="10 11">IG16b</strain>
    </source>
</reference>
<dbReference type="STRING" id="1838286.Verru16b_00127"/>
<dbReference type="KEGG" id="obg:Verru16b_00127"/>
<proteinExistence type="inferred from homology"/>
<organism evidence="10 11">
    <name type="scientific">Lacunisphaera limnophila</name>
    <dbReference type="NCBI Taxonomy" id="1838286"/>
    <lineage>
        <taxon>Bacteria</taxon>
        <taxon>Pseudomonadati</taxon>
        <taxon>Verrucomicrobiota</taxon>
        <taxon>Opitutia</taxon>
        <taxon>Opitutales</taxon>
        <taxon>Opitutaceae</taxon>
        <taxon>Lacunisphaera</taxon>
    </lineage>
</organism>